<dbReference type="Pfam" id="PF00450">
    <property type="entry name" value="Peptidase_S10"/>
    <property type="match status" value="1"/>
</dbReference>
<dbReference type="SUPFAM" id="SSF53474">
    <property type="entry name" value="alpha/beta-Hydrolases"/>
    <property type="match status" value="1"/>
</dbReference>
<gene>
    <name evidence="9" type="ORF">ABMA27_013543</name>
</gene>
<dbReference type="InterPro" id="IPR018202">
    <property type="entry name" value="Ser_caboxypep_ser_AS"/>
</dbReference>
<keyword evidence="8" id="KW-1133">Transmembrane helix</keyword>
<dbReference type="PANTHER" id="PTHR11802">
    <property type="entry name" value="SERINE PROTEASE FAMILY S10 SERINE CARBOXYPEPTIDASE"/>
    <property type="match status" value="1"/>
</dbReference>
<keyword evidence="5 7" id="KW-0378">Hydrolase</keyword>
<dbReference type="Proteomes" id="UP001549920">
    <property type="component" value="Unassembled WGS sequence"/>
</dbReference>
<keyword evidence="8" id="KW-0472">Membrane</keyword>
<evidence type="ECO:0000256" key="5">
    <source>
        <dbReference type="ARBA" id="ARBA00022801"/>
    </source>
</evidence>
<evidence type="ECO:0000256" key="2">
    <source>
        <dbReference type="ARBA" id="ARBA00022645"/>
    </source>
</evidence>
<dbReference type="InterPro" id="IPR001563">
    <property type="entry name" value="Peptidase_S10"/>
</dbReference>
<keyword evidence="4" id="KW-0732">Signal</keyword>
<keyword evidence="10" id="KW-1185">Reference proteome</keyword>
<evidence type="ECO:0000256" key="8">
    <source>
        <dbReference type="SAM" id="Phobius"/>
    </source>
</evidence>
<keyword evidence="2 7" id="KW-0121">Carboxypeptidase</keyword>
<evidence type="ECO:0000256" key="4">
    <source>
        <dbReference type="ARBA" id="ARBA00022729"/>
    </source>
</evidence>
<evidence type="ECO:0000313" key="9">
    <source>
        <dbReference type="EMBL" id="KAL0895083.1"/>
    </source>
</evidence>
<accession>A0ABR3IFN5</accession>
<evidence type="ECO:0000256" key="3">
    <source>
        <dbReference type="ARBA" id="ARBA00022670"/>
    </source>
</evidence>
<organism evidence="9 10">
    <name type="scientific">Loxostege sticticalis</name>
    <name type="common">Beet webworm moth</name>
    <dbReference type="NCBI Taxonomy" id="481309"/>
    <lineage>
        <taxon>Eukaryota</taxon>
        <taxon>Metazoa</taxon>
        <taxon>Ecdysozoa</taxon>
        <taxon>Arthropoda</taxon>
        <taxon>Hexapoda</taxon>
        <taxon>Insecta</taxon>
        <taxon>Pterygota</taxon>
        <taxon>Neoptera</taxon>
        <taxon>Endopterygota</taxon>
        <taxon>Lepidoptera</taxon>
        <taxon>Glossata</taxon>
        <taxon>Ditrysia</taxon>
        <taxon>Pyraloidea</taxon>
        <taxon>Crambidae</taxon>
        <taxon>Pyraustinae</taxon>
        <taxon>Loxostege</taxon>
    </lineage>
</organism>
<evidence type="ECO:0000313" key="10">
    <source>
        <dbReference type="Proteomes" id="UP001549920"/>
    </source>
</evidence>
<feature type="transmembrane region" description="Helical" evidence="8">
    <location>
        <begin position="483"/>
        <end position="505"/>
    </location>
</feature>
<dbReference type="PROSITE" id="PS00560">
    <property type="entry name" value="CARBOXYPEPT_SER_HIS"/>
    <property type="match status" value="1"/>
</dbReference>
<keyword evidence="8" id="KW-0812">Transmembrane</keyword>
<dbReference type="EMBL" id="JBEUOH010000004">
    <property type="protein sequence ID" value="KAL0895083.1"/>
    <property type="molecule type" value="Genomic_DNA"/>
</dbReference>
<proteinExistence type="inferred from homology"/>
<reference evidence="9 10" key="1">
    <citation type="submission" date="2024-06" db="EMBL/GenBank/DDBJ databases">
        <title>A chromosome-level genome assembly of beet webworm, Loxostege sticticalis.</title>
        <authorList>
            <person name="Zhang Y."/>
        </authorList>
    </citation>
    <scope>NUCLEOTIDE SEQUENCE [LARGE SCALE GENOMIC DNA]</scope>
    <source>
        <strain evidence="9">AQ026</strain>
        <tissue evidence="9">Whole body</tissue>
    </source>
</reference>
<sequence length="531" mass="59380">MSLSPVAAIIFFGSITIASVVSNLSPPLILTPYILKNQTLLARNLSKVDPRLFLNISSHSGFLTVDDKYDSNLFFWFFPAVGKPLNDTPWIIWLQGGPGATSLAGLFTEMGPLMYGQKGLKLRESSWSKEYSVLFIDNPIGAGFSFTKSSEAKAMAKNMEECSEHLYRALQQFLEVFQELRAAPLYVAGESYAGHYVPALAHRILHPPPLPGLKIRNASVNLQGLMMGNPVIDRGDEVNLTSVYYQWGLIDSQGVHAVKALQDQYAKAIKDGDYVQAAKSRDDLMTEIEDRAYQLQSYNVLKDQISYRAFVPFVTSDPVREALHVGDTTFDFSNSQAAFMLQKDFLVSLTPQVEELLEHYRILIYCGQLDLTAPCVLNAEGRRKHWQWSGRQAFLKAPRNPWWHDGSTVAGYVKSGGNFTEVLVRGAGHLVPMDKPSEALELVSTFIQGRELPLPFGYKILDNPPLNYEDDTIYSKVSNSKGLVASIVLNVIFVVLIVLGIVYAIRWKRRHDNYFYTLADNSSLNGVLTMD</sequence>
<dbReference type="EC" id="3.4.16.-" evidence="7"/>
<comment type="similarity">
    <text evidence="1 7">Belongs to the peptidase S10 family.</text>
</comment>
<keyword evidence="6" id="KW-0325">Glycoprotein</keyword>
<dbReference type="PANTHER" id="PTHR11802:SF472">
    <property type="entry name" value="SERINE CARBOXYPEPTIDASE CPVL-RELATED"/>
    <property type="match status" value="1"/>
</dbReference>
<evidence type="ECO:0000256" key="6">
    <source>
        <dbReference type="ARBA" id="ARBA00023180"/>
    </source>
</evidence>
<protein>
    <recommendedName>
        <fullName evidence="7">Carboxypeptidase</fullName>
        <ecNumber evidence="7">3.4.16.-</ecNumber>
    </recommendedName>
</protein>
<dbReference type="InterPro" id="IPR029058">
    <property type="entry name" value="AB_hydrolase_fold"/>
</dbReference>
<evidence type="ECO:0000256" key="1">
    <source>
        <dbReference type="ARBA" id="ARBA00009431"/>
    </source>
</evidence>
<comment type="caution">
    <text evidence="9">The sequence shown here is derived from an EMBL/GenBank/DDBJ whole genome shotgun (WGS) entry which is preliminary data.</text>
</comment>
<dbReference type="Gene3D" id="3.40.50.1820">
    <property type="entry name" value="alpha/beta hydrolase"/>
    <property type="match status" value="1"/>
</dbReference>
<evidence type="ECO:0000256" key="7">
    <source>
        <dbReference type="RuleBase" id="RU361156"/>
    </source>
</evidence>
<keyword evidence="3 7" id="KW-0645">Protease</keyword>
<dbReference type="PRINTS" id="PR00724">
    <property type="entry name" value="CRBOXYPTASEC"/>
</dbReference>
<dbReference type="InterPro" id="IPR033124">
    <property type="entry name" value="Ser_caboxypep_his_AS"/>
</dbReference>
<name>A0ABR3IFN5_LOXSC</name>
<dbReference type="PROSITE" id="PS00131">
    <property type="entry name" value="CARBOXYPEPT_SER_SER"/>
    <property type="match status" value="1"/>
</dbReference>